<gene>
    <name evidence="2" type="ORF">ABVK25_005180</name>
</gene>
<reference evidence="2 3" key="1">
    <citation type="submission" date="2024-09" db="EMBL/GenBank/DDBJ databases">
        <title>Rethinking Asexuality: The Enigmatic Case of Functional Sexual Genes in Lepraria (Stereocaulaceae).</title>
        <authorList>
            <person name="Doellman M."/>
            <person name="Sun Y."/>
            <person name="Barcenas-Pena A."/>
            <person name="Lumbsch H.T."/>
            <person name="Grewe F."/>
        </authorList>
    </citation>
    <scope>NUCLEOTIDE SEQUENCE [LARGE SCALE GENOMIC DNA]</scope>
    <source>
        <strain evidence="2 3">Grewe 0041</strain>
    </source>
</reference>
<evidence type="ECO:0000313" key="2">
    <source>
        <dbReference type="EMBL" id="KAL2054432.1"/>
    </source>
</evidence>
<organism evidence="2 3">
    <name type="scientific">Lepraria finkii</name>
    <dbReference type="NCBI Taxonomy" id="1340010"/>
    <lineage>
        <taxon>Eukaryota</taxon>
        <taxon>Fungi</taxon>
        <taxon>Dikarya</taxon>
        <taxon>Ascomycota</taxon>
        <taxon>Pezizomycotina</taxon>
        <taxon>Lecanoromycetes</taxon>
        <taxon>OSLEUM clade</taxon>
        <taxon>Lecanoromycetidae</taxon>
        <taxon>Lecanorales</taxon>
        <taxon>Lecanorineae</taxon>
        <taxon>Stereocaulaceae</taxon>
        <taxon>Lepraria</taxon>
    </lineage>
</organism>
<protein>
    <submittedName>
        <fullName evidence="2">Uncharacterized protein</fullName>
    </submittedName>
</protein>
<comment type="caution">
    <text evidence="2">The sequence shown here is derived from an EMBL/GenBank/DDBJ whole genome shotgun (WGS) entry which is preliminary data.</text>
</comment>
<keyword evidence="3" id="KW-1185">Reference proteome</keyword>
<sequence>MESHKEQSGNQIATSDIRHRRLAQQPTVPAETTPRNTIEKDRLLKWDDLPAWAKDNEYIHSGFHPSTNSYLDCLKGCFYIHNETGNI</sequence>
<evidence type="ECO:0000256" key="1">
    <source>
        <dbReference type="SAM" id="MobiDB-lite"/>
    </source>
</evidence>
<dbReference type="Proteomes" id="UP001590951">
    <property type="component" value="Unassembled WGS sequence"/>
</dbReference>
<dbReference type="EMBL" id="JBHFEH010000015">
    <property type="protein sequence ID" value="KAL2054432.1"/>
    <property type="molecule type" value="Genomic_DNA"/>
</dbReference>
<evidence type="ECO:0000313" key="3">
    <source>
        <dbReference type="Proteomes" id="UP001590951"/>
    </source>
</evidence>
<feature type="region of interest" description="Disordered" evidence="1">
    <location>
        <begin position="1"/>
        <end position="39"/>
    </location>
</feature>
<name>A0ABR4B9B1_9LECA</name>
<accession>A0ABR4B9B1</accession>
<proteinExistence type="predicted"/>